<dbReference type="GO" id="GO:0016757">
    <property type="term" value="F:glycosyltransferase activity"/>
    <property type="evidence" value="ECO:0007669"/>
    <property type="project" value="UniProtKB-KW"/>
</dbReference>
<dbReference type="PANTHER" id="PTHR45947">
    <property type="entry name" value="SULFOQUINOVOSYL TRANSFERASE SQD2"/>
    <property type="match status" value="1"/>
</dbReference>
<evidence type="ECO:0000259" key="1">
    <source>
        <dbReference type="Pfam" id="PF00534"/>
    </source>
</evidence>
<keyword evidence="2" id="KW-0328">Glycosyltransferase</keyword>
<dbReference type="PANTHER" id="PTHR45947:SF13">
    <property type="entry name" value="TRANSFERASE"/>
    <property type="match status" value="1"/>
</dbReference>
<dbReference type="EC" id="2.4.-.-" evidence="2"/>
<keyword evidence="3" id="KW-1185">Reference proteome</keyword>
<dbReference type="InterPro" id="IPR050194">
    <property type="entry name" value="Glycosyltransferase_grp1"/>
</dbReference>
<dbReference type="Pfam" id="PF00534">
    <property type="entry name" value="Glycos_transf_1"/>
    <property type="match status" value="1"/>
</dbReference>
<comment type="caution">
    <text evidence="2">The sequence shown here is derived from an EMBL/GenBank/DDBJ whole genome shotgun (WGS) entry which is preliminary data.</text>
</comment>
<evidence type="ECO:0000313" key="2">
    <source>
        <dbReference type="EMBL" id="MFA9478264.1"/>
    </source>
</evidence>
<organism evidence="2 3">
    <name type="scientific">Natronomicrosphaera hydrolytica</name>
    <dbReference type="NCBI Taxonomy" id="3242702"/>
    <lineage>
        <taxon>Bacteria</taxon>
        <taxon>Pseudomonadati</taxon>
        <taxon>Planctomycetota</taxon>
        <taxon>Phycisphaerae</taxon>
        <taxon>Phycisphaerales</taxon>
        <taxon>Phycisphaeraceae</taxon>
        <taxon>Natronomicrosphaera</taxon>
    </lineage>
</organism>
<dbReference type="InterPro" id="IPR001296">
    <property type="entry name" value="Glyco_trans_1"/>
</dbReference>
<dbReference type="SUPFAM" id="SSF53756">
    <property type="entry name" value="UDP-Glycosyltransferase/glycogen phosphorylase"/>
    <property type="match status" value="1"/>
</dbReference>
<dbReference type="Proteomes" id="UP001575105">
    <property type="component" value="Unassembled WGS sequence"/>
</dbReference>
<dbReference type="EMBL" id="JBGUBD010000004">
    <property type="protein sequence ID" value="MFA9478264.1"/>
    <property type="molecule type" value="Genomic_DNA"/>
</dbReference>
<dbReference type="Gene3D" id="3.40.50.2000">
    <property type="entry name" value="Glycogen Phosphorylase B"/>
    <property type="match status" value="2"/>
</dbReference>
<evidence type="ECO:0000313" key="3">
    <source>
        <dbReference type="Proteomes" id="UP001575105"/>
    </source>
</evidence>
<protein>
    <submittedName>
        <fullName evidence="2">Glycosyltransferase family 4 protein</fullName>
        <ecNumber evidence="2">2.4.-.-</ecNumber>
    </submittedName>
</protein>
<gene>
    <name evidence="2" type="ORF">ACERK3_08140</name>
</gene>
<name>A0ABV4U3V4_9BACT</name>
<sequence length="393" mass="43862">MKILFVHNYYQQPGGEDQAFADQAWLLERHGHDVRQYTVHNDAVDGMNRLALAGRTLWNRQTYRELRALIQRERIELVHCMNTFPLISPAAYYAAHAAGAAVVQEVQNYRLFCPGAFFMRDGRVCTDCLGKRVPWPAVRHRCYRDSRAATGVVATLLTSHRLAGSWQRKVDRYIAVTQFSRHKFMEGGLPADRIAVKPNFVHPDPGPGDGLGGYAIFVGRLSPEKGLETLLSAWEQLPGNYPLKIVGDGPLAERVQAAATRNPAIQWLGRQPLERVCELVGQATCLVFPSLWYEGLPKTILESFAKGTPVVASNLGAMSEVIEDGYNGVHFTPGDASELAAKLMPLLLANDGDHTLRTMRRAARDAFEQHYTPEVNYPQLLAIYEAALARQRN</sequence>
<accession>A0ABV4U3V4</accession>
<feature type="domain" description="Glycosyl transferase family 1" evidence="1">
    <location>
        <begin position="214"/>
        <end position="361"/>
    </location>
</feature>
<dbReference type="RefSeq" id="WP_425345187.1">
    <property type="nucleotide sequence ID" value="NZ_JBGUBD010000004.1"/>
</dbReference>
<keyword evidence="2" id="KW-0808">Transferase</keyword>
<dbReference type="CDD" id="cd03801">
    <property type="entry name" value="GT4_PimA-like"/>
    <property type="match status" value="1"/>
</dbReference>
<reference evidence="2 3" key="1">
    <citation type="submission" date="2024-08" db="EMBL/GenBank/DDBJ databases">
        <title>Whole-genome sequencing of halo(alkali)philic microorganisms from hypersaline lakes.</title>
        <authorList>
            <person name="Sorokin D.Y."/>
            <person name="Merkel A.Y."/>
            <person name="Messina E."/>
            <person name="Yakimov M."/>
        </authorList>
    </citation>
    <scope>NUCLEOTIDE SEQUENCE [LARGE SCALE GENOMIC DNA]</scope>
    <source>
        <strain evidence="2 3">AB-hyl4</strain>
    </source>
</reference>
<proteinExistence type="predicted"/>